<dbReference type="Proteomes" id="UP000800097">
    <property type="component" value="Unassembled WGS sequence"/>
</dbReference>
<evidence type="ECO:0000313" key="1">
    <source>
        <dbReference type="EMBL" id="KAF2279789.1"/>
    </source>
</evidence>
<keyword evidence="2" id="KW-1185">Reference proteome</keyword>
<accession>A0A6A6JXJ5</accession>
<sequence>MLEERCHMRLAAKELQIQQQQKKTAEHKEAQITRAAEKQLWQDIQLSKMRAVHSKKLAAPPPDVVKEPKVDNVDVASIVVRFDGI</sequence>
<name>A0A6A6JXJ5_WESOR</name>
<reference evidence="1" key="1">
    <citation type="journal article" date="2020" name="Stud. Mycol.">
        <title>101 Dothideomycetes genomes: a test case for predicting lifestyles and emergence of pathogens.</title>
        <authorList>
            <person name="Haridas S."/>
            <person name="Albert R."/>
            <person name="Binder M."/>
            <person name="Bloem J."/>
            <person name="Labutti K."/>
            <person name="Salamov A."/>
            <person name="Andreopoulos B."/>
            <person name="Baker S."/>
            <person name="Barry K."/>
            <person name="Bills G."/>
            <person name="Bluhm B."/>
            <person name="Cannon C."/>
            <person name="Castanera R."/>
            <person name="Culley D."/>
            <person name="Daum C."/>
            <person name="Ezra D."/>
            <person name="Gonzalez J."/>
            <person name="Henrissat B."/>
            <person name="Kuo A."/>
            <person name="Liang C."/>
            <person name="Lipzen A."/>
            <person name="Lutzoni F."/>
            <person name="Magnuson J."/>
            <person name="Mondo S."/>
            <person name="Nolan M."/>
            <person name="Ohm R."/>
            <person name="Pangilinan J."/>
            <person name="Park H.-J."/>
            <person name="Ramirez L."/>
            <person name="Alfaro M."/>
            <person name="Sun H."/>
            <person name="Tritt A."/>
            <person name="Yoshinaga Y."/>
            <person name="Zwiers L.-H."/>
            <person name="Turgeon B."/>
            <person name="Goodwin S."/>
            <person name="Spatafora J."/>
            <person name="Crous P."/>
            <person name="Grigoriev I."/>
        </authorList>
    </citation>
    <scope>NUCLEOTIDE SEQUENCE</scope>
    <source>
        <strain evidence="1">CBS 379.55</strain>
    </source>
</reference>
<dbReference type="EMBL" id="ML986486">
    <property type="protein sequence ID" value="KAF2279789.1"/>
    <property type="molecule type" value="Genomic_DNA"/>
</dbReference>
<proteinExistence type="predicted"/>
<dbReference type="GeneID" id="54550953"/>
<gene>
    <name evidence="1" type="ORF">EI97DRAFT_430803</name>
</gene>
<organism evidence="1 2">
    <name type="scientific">Westerdykella ornata</name>
    <dbReference type="NCBI Taxonomy" id="318751"/>
    <lineage>
        <taxon>Eukaryota</taxon>
        <taxon>Fungi</taxon>
        <taxon>Dikarya</taxon>
        <taxon>Ascomycota</taxon>
        <taxon>Pezizomycotina</taxon>
        <taxon>Dothideomycetes</taxon>
        <taxon>Pleosporomycetidae</taxon>
        <taxon>Pleosporales</taxon>
        <taxon>Sporormiaceae</taxon>
        <taxon>Westerdykella</taxon>
    </lineage>
</organism>
<protein>
    <submittedName>
        <fullName evidence="1">Uncharacterized protein</fullName>
    </submittedName>
</protein>
<evidence type="ECO:0000313" key="2">
    <source>
        <dbReference type="Proteomes" id="UP000800097"/>
    </source>
</evidence>
<dbReference type="AlphaFoldDB" id="A0A6A6JXJ5"/>
<dbReference type="OrthoDB" id="3810529at2759"/>
<dbReference type="RefSeq" id="XP_033657328.1">
    <property type="nucleotide sequence ID" value="XM_033797778.1"/>
</dbReference>